<dbReference type="SUPFAM" id="SSF55729">
    <property type="entry name" value="Acyl-CoA N-acyltransferases (Nat)"/>
    <property type="match status" value="1"/>
</dbReference>
<dbReference type="Pfam" id="PF13673">
    <property type="entry name" value="Acetyltransf_10"/>
    <property type="match status" value="1"/>
</dbReference>
<gene>
    <name evidence="4" type="ORF">PP769_10775</name>
</gene>
<dbReference type="InterPro" id="IPR016181">
    <property type="entry name" value="Acyl_CoA_acyltransferase"/>
</dbReference>
<dbReference type="RefSeq" id="WP_312640056.1">
    <property type="nucleotide sequence ID" value="NZ_CP116967.1"/>
</dbReference>
<feature type="domain" description="N-acetyltransferase" evidence="3">
    <location>
        <begin position="9"/>
        <end position="154"/>
    </location>
</feature>
<comment type="similarity">
    <text evidence="1">Belongs to the UPF0039 (ElaA) family.</text>
</comment>
<evidence type="ECO:0000313" key="5">
    <source>
        <dbReference type="Proteomes" id="UP001302719"/>
    </source>
</evidence>
<evidence type="ECO:0000256" key="1">
    <source>
        <dbReference type="ARBA" id="ARBA00009623"/>
    </source>
</evidence>
<dbReference type="CDD" id="cd04301">
    <property type="entry name" value="NAT_SF"/>
    <property type="match status" value="1"/>
</dbReference>
<dbReference type="FunFam" id="3.40.630.30:FF:000035">
    <property type="entry name" value="GNAT family N-acetyltransferase"/>
    <property type="match status" value="1"/>
</dbReference>
<dbReference type="Gene3D" id="3.40.630.30">
    <property type="match status" value="1"/>
</dbReference>
<organism evidence="4 5">
    <name type="scientific">Candidatus Nitrospira allomarina</name>
    <dbReference type="NCBI Taxonomy" id="3020900"/>
    <lineage>
        <taxon>Bacteria</taxon>
        <taxon>Pseudomonadati</taxon>
        <taxon>Nitrospirota</taxon>
        <taxon>Nitrospiria</taxon>
        <taxon>Nitrospirales</taxon>
        <taxon>Nitrospiraceae</taxon>
        <taxon>Nitrospira</taxon>
    </lineage>
</organism>
<dbReference type="EMBL" id="CP116967">
    <property type="protein sequence ID" value="WNM56465.1"/>
    <property type="molecule type" value="Genomic_DNA"/>
</dbReference>
<accession>A0AA96GAN4</accession>
<proteinExistence type="inferred from homology"/>
<dbReference type="Proteomes" id="UP001302719">
    <property type="component" value="Chromosome"/>
</dbReference>
<dbReference type="AlphaFoldDB" id="A0AA96GAN4"/>
<dbReference type="KEGG" id="nall:PP769_10775"/>
<evidence type="ECO:0000313" key="4">
    <source>
        <dbReference type="EMBL" id="WNM56465.1"/>
    </source>
</evidence>
<name>A0AA96GAN4_9BACT</name>
<evidence type="ECO:0000259" key="3">
    <source>
        <dbReference type="PROSITE" id="PS51186"/>
    </source>
</evidence>
<evidence type="ECO:0000256" key="2">
    <source>
        <dbReference type="ARBA" id="ARBA00072224"/>
    </source>
</evidence>
<protein>
    <recommendedName>
        <fullName evidence="2">Protein ElaA</fullName>
    </recommendedName>
</protein>
<keyword evidence="5" id="KW-1185">Reference proteome</keyword>
<dbReference type="GO" id="GO:0016747">
    <property type="term" value="F:acyltransferase activity, transferring groups other than amino-acyl groups"/>
    <property type="evidence" value="ECO:0007669"/>
    <property type="project" value="InterPro"/>
</dbReference>
<sequence length="154" mass="17807">MSNSQWEVTTFQHLTVQRLYDVLQLRVDVFVVEQQCAYRELDEYDRHPEAKHLSGRNEGGELIAYARILPPGLCHPEVNLGRFVVKADFRKQGIGHQLLQTALQEIAGWWPETPIKMSAQTYLHRFYAQYGFIQVSDGYLEDGIPHVDMVKESC</sequence>
<reference evidence="4 5" key="1">
    <citation type="submission" date="2023-01" db="EMBL/GenBank/DDBJ databases">
        <title>Cultivation and genomic characterization of new, ubiquitous marine nitrite-oxidizing bacteria from the Nitrospirales.</title>
        <authorList>
            <person name="Mueller A.J."/>
            <person name="Daebeler A."/>
            <person name="Herbold C.W."/>
            <person name="Kirkegaard R.H."/>
            <person name="Daims H."/>
        </authorList>
    </citation>
    <scope>NUCLEOTIDE SEQUENCE [LARGE SCALE GENOMIC DNA]</scope>
    <source>
        <strain evidence="4 5">VA</strain>
    </source>
</reference>
<dbReference type="PROSITE" id="PS51186">
    <property type="entry name" value="GNAT"/>
    <property type="match status" value="1"/>
</dbReference>
<dbReference type="InterPro" id="IPR000182">
    <property type="entry name" value="GNAT_dom"/>
</dbReference>